<name>A0A4R6PPP5_9GAMM</name>
<comment type="caution">
    <text evidence="3">The sequence shown here is derived from an EMBL/GenBank/DDBJ whole genome shotgun (WGS) entry which is preliminary data.</text>
</comment>
<sequence>MKLAITLSLAFIAGCSLTPNAELSDAGKTRLQLGLEYMQRDQLERARPHLDKAYNDAPRSEAVIIALGQWYLRKEKVNSALLLYQQALSWQPKSGAMYNNYAIALCVAGYRQQAMLMFDQAESLQQQVAANRKQCSLLKTRHRYAEASQ</sequence>
<dbReference type="AlphaFoldDB" id="A0A4R6PPP5"/>
<dbReference type="InterPro" id="IPR019734">
    <property type="entry name" value="TPR_rpt"/>
</dbReference>
<reference evidence="3 4" key="1">
    <citation type="submission" date="2019-03" db="EMBL/GenBank/DDBJ databases">
        <title>Freshwater and sediment microbial communities from various areas in North America, analyzing microbe dynamics in response to fracking.</title>
        <authorList>
            <person name="Lamendella R."/>
        </authorList>
    </citation>
    <scope>NUCLEOTIDE SEQUENCE [LARGE SCALE GENOMIC DNA]</scope>
    <source>
        <strain evidence="3 4">18_TX</strain>
    </source>
</reference>
<keyword evidence="1" id="KW-0802">TPR repeat</keyword>
<evidence type="ECO:0000313" key="3">
    <source>
        <dbReference type="EMBL" id="TDP40153.1"/>
    </source>
</evidence>
<dbReference type="OrthoDB" id="6238291at2"/>
<dbReference type="PROSITE" id="PS50005">
    <property type="entry name" value="TPR"/>
    <property type="match status" value="1"/>
</dbReference>
<organism evidence="3 4">
    <name type="scientific">Idiomarina aquatica</name>
    <dbReference type="NCBI Taxonomy" id="1327752"/>
    <lineage>
        <taxon>Bacteria</taxon>
        <taxon>Pseudomonadati</taxon>
        <taxon>Pseudomonadota</taxon>
        <taxon>Gammaproteobacteria</taxon>
        <taxon>Alteromonadales</taxon>
        <taxon>Idiomarinaceae</taxon>
        <taxon>Idiomarina</taxon>
    </lineage>
</organism>
<dbReference type="Gene3D" id="1.25.40.10">
    <property type="entry name" value="Tetratricopeptide repeat domain"/>
    <property type="match status" value="1"/>
</dbReference>
<feature type="repeat" description="TPR" evidence="1">
    <location>
        <begin position="61"/>
        <end position="94"/>
    </location>
</feature>
<accession>A0A4R6PPP5</accession>
<evidence type="ECO:0000256" key="2">
    <source>
        <dbReference type="SAM" id="SignalP"/>
    </source>
</evidence>
<dbReference type="RefSeq" id="WP_133538628.1">
    <property type="nucleotide sequence ID" value="NZ_SNXI01000002.1"/>
</dbReference>
<evidence type="ECO:0000313" key="4">
    <source>
        <dbReference type="Proteomes" id="UP000295531"/>
    </source>
</evidence>
<feature type="chain" id="PRO_5020339558" evidence="2">
    <location>
        <begin position="22"/>
        <end position="149"/>
    </location>
</feature>
<gene>
    <name evidence="3" type="ORF">DEU29_10253</name>
</gene>
<feature type="signal peptide" evidence="2">
    <location>
        <begin position="1"/>
        <end position="21"/>
    </location>
</feature>
<dbReference type="InterPro" id="IPR011990">
    <property type="entry name" value="TPR-like_helical_dom_sf"/>
</dbReference>
<dbReference type="Proteomes" id="UP000295531">
    <property type="component" value="Unassembled WGS sequence"/>
</dbReference>
<dbReference type="PROSITE" id="PS51257">
    <property type="entry name" value="PROKAR_LIPOPROTEIN"/>
    <property type="match status" value="1"/>
</dbReference>
<evidence type="ECO:0000256" key="1">
    <source>
        <dbReference type="PROSITE-ProRule" id="PRU00339"/>
    </source>
</evidence>
<protein>
    <submittedName>
        <fullName evidence="3">Type IV pilus assembly protein PilF</fullName>
    </submittedName>
</protein>
<dbReference type="SUPFAM" id="SSF48452">
    <property type="entry name" value="TPR-like"/>
    <property type="match status" value="1"/>
</dbReference>
<keyword evidence="2" id="KW-0732">Signal</keyword>
<keyword evidence="4" id="KW-1185">Reference proteome</keyword>
<dbReference type="EMBL" id="SNXI01000002">
    <property type="protein sequence ID" value="TDP40153.1"/>
    <property type="molecule type" value="Genomic_DNA"/>
</dbReference>
<proteinExistence type="predicted"/>